<name>A0A8T2QN92_CERRI</name>
<dbReference type="OrthoDB" id="17536at2759"/>
<sequence length="291" mass="31694">MAGIQDPLTDLPPPSRLDLEELSNFPVDASRASSAPSPSILWNSNVDVKTPLRPRLLFVASSSSGLHLLRHLPSKMLLGSVVLLGDDSLDAASSHGSISYTGDGNIKSPSVYDGRFPQKQFSHHCSIYSLDGQQASIILLPVEKPILEERANAWAKAVLGAIAADTVVVVAMVQREHYRGRLSADDEVIFRLETDAVRIGEKERVSISDKYVPYFPSGSLVSGLPAAILTRCQHLGLRARLLLSWPEACSSAPLNLVKALKCLPEMKDIDFSYSLEVPFKAKSVSDLDMYI</sequence>
<gene>
    <name evidence="1" type="ORF">KP509_33G013300</name>
</gene>
<dbReference type="Proteomes" id="UP000825935">
    <property type="component" value="Chromosome 33"/>
</dbReference>
<evidence type="ECO:0008006" key="3">
    <source>
        <dbReference type="Google" id="ProtNLM"/>
    </source>
</evidence>
<dbReference type="PANTHER" id="PTHR37227:SF2">
    <property type="entry name" value="OS01G0219000 PROTEIN"/>
    <property type="match status" value="1"/>
</dbReference>
<evidence type="ECO:0000313" key="1">
    <source>
        <dbReference type="EMBL" id="KAH7285108.1"/>
    </source>
</evidence>
<reference evidence="1" key="1">
    <citation type="submission" date="2021-08" db="EMBL/GenBank/DDBJ databases">
        <title>WGS assembly of Ceratopteris richardii.</title>
        <authorList>
            <person name="Marchant D.B."/>
            <person name="Chen G."/>
            <person name="Jenkins J."/>
            <person name="Shu S."/>
            <person name="Leebens-Mack J."/>
            <person name="Grimwood J."/>
            <person name="Schmutz J."/>
            <person name="Soltis P."/>
            <person name="Soltis D."/>
            <person name="Chen Z.-H."/>
        </authorList>
    </citation>
    <scope>NUCLEOTIDE SEQUENCE</scope>
    <source>
        <strain evidence="1">Whitten #5841</strain>
        <tissue evidence="1">Leaf</tissue>
    </source>
</reference>
<dbReference type="OMA" id="LTHCQLR"/>
<organism evidence="1 2">
    <name type="scientific">Ceratopteris richardii</name>
    <name type="common">Triangle waterfern</name>
    <dbReference type="NCBI Taxonomy" id="49495"/>
    <lineage>
        <taxon>Eukaryota</taxon>
        <taxon>Viridiplantae</taxon>
        <taxon>Streptophyta</taxon>
        <taxon>Embryophyta</taxon>
        <taxon>Tracheophyta</taxon>
        <taxon>Polypodiopsida</taxon>
        <taxon>Polypodiidae</taxon>
        <taxon>Polypodiales</taxon>
        <taxon>Pteridineae</taxon>
        <taxon>Pteridaceae</taxon>
        <taxon>Parkerioideae</taxon>
        <taxon>Ceratopteris</taxon>
    </lineage>
</organism>
<comment type="caution">
    <text evidence="1">The sequence shown here is derived from an EMBL/GenBank/DDBJ whole genome shotgun (WGS) entry which is preliminary data.</text>
</comment>
<proteinExistence type="predicted"/>
<accession>A0A8T2QN92</accession>
<keyword evidence="2" id="KW-1185">Reference proteome</keyword>
<protein>
    <recommendedName>
        <fullName evidence="3">Proteasome assembly chaperone 1</fullName>
    </recommendedName>
</protein>
<dbReference type="PANTHER" id="PTHR37227">
    <property type="entry name" value="OS01G0219000 PROTEIN"/>
    <property type="match status" value="1"/>
</dbReference>
<dbReference type="EMBL" id="CM035438">
    <property type="protein sequence ID" value="KAH7285108.1"/>
    <property type="molecule type" value="Genomic_DNA"/>
</dbReference>
<evidence type="ECO:0000313" key="2">
    <source>
        <dbReference type="Proteomes" id="UP000825935"/>
    </source>
</evidence>
<dbReference type="AlphaFoldDB" id="A0A8T2QN92"/>